<dbReference type="Proteomes" id="UP000237684">
    <property type="component" value="Unassembled WGS sequence"/>
</dbReference>
<dbReference type="InterPro" id="IPR006047">
    <property type="entry name" value="GH13_cat_dom"/>
</dbReference>
<dbReference type="InterPro" id="IPR017853">
    <property type="entry name" value="GH"/>
</dbReference>
<dbReference type="RefSeq" id="WP_106381006.1">
    <property type="nucleotide sequence ID" value="NZ_NIGF01000020.1"/>
</dbReference>
<name>A0A2S8SPW7_9BACT</name>
<protein>
    <submittedName>
        <fullName evidence="2">Alpha amylase, catalytic domain</fullName>
    </submittedName>
</protein>
<accession>A0A2S8SPW7</accession>
<comment type="caution">
    <text evidence="2">The sequence shown here is derived from an EMBL/GenBank/DDBJ whole genome shotgun (WGS) entry which is preliminary data.</text>
</comment>
<feature type="domain" description="Glycosyl hydrolase family 13 catalytic" evidence="1">
    <location>
        <begin position="277"/>
        <end position="698"/>
    </location>
</feature>
<dbReference type="PANTHER" id="PTHR47786:SF2">
    <property type="entry name" value="GLYCOSYL HYDROLASE FAMILY 13 CATALYTIC DOMAIN-CONTAINING PROTEIN"/>
    <property type="match status" value="1"/>
</dbReference>
<evidence type="ECO:0000259" key="1">
    <source>
        <dbReference type="SMART" id="SM00642"/>
    </source>
</evidence>
<keyword evidence="3" id="KW-1185">Reference proteome</keyword>
<gene>
    <name evidence="2" type="ORF">B1R32_12010</name>
</gene>
<dbReference type="OrthoDB" id="9808590at2"/>
<evidence type="ECO:0000313" key="2">
    <source>
        <dbReference type="EMBL" id="PQV62838.1"/>
    </source>
</evidence>
<dbReference type="AlphaFoldDB" id="A0A2S8SPW7"/>
<dbReference type="InParanoid" id="A0A2S8SPW7"/>
<reference evidence="2 3" key="1">
    <citation type="journal article" date="2018" name="Syst. Appl. Microbiol.">
        <title>Abditibacterium utsteinense sp. nov., the first cultivated member of candidate phylum FBP, isolated from ice-free Antarctic soil samples.</title>
        <authorList>
            <person name="Tahon G."/>
            <person name="Tytgat B."/>
            <person name="Lebbe L."/>
            <person name="Carlier A."/>
            <person name="Willems A."/>
        </authorList>
    </citation>
    <scope>NUCLEOTIDE SEQUENCE [LARGE SCALE GENOMIC DNA]</scope>
    <source>
        <strain evidence="2 3">LMG 29911</strain>
    </source>
</reference>
<evidence type="ECO:0000313" key="3">
    <source>
        <dbReference type="Proteomes" id="UP000237684"/>
    </source>
</evidence>
<dbReference type="GO" id="GO:0005975">
    <property type="term" value="P:carbohydrate metabolic process"/>
    <property type="evidence" value="ECO:0007669"/>
    <property type="project" value="InterPro"/>
</dbReference>
<dbReference type="SUPFAM" id="SSF51445">
    <property type="entry name" value="(Trans)glycosidases"/>
    <property type="match status" value="1"/>
</dbReference>
<dbReference type="EMBL" id="NIGF01000020">
    <property type="protein sequence ID" value="PQV62838.1"/>
    <property type="molecule type" value="Genomic_DNA"/>
</dbReference>
<dbReference type="SMART" id="SM00642">
    <property type="entry name" value="Aamy"/>
    <property type="match status" value="1"/>
</dbReference>
<proteinExistence type="predicted"/>
<dbReference type="PANTHER" id="PTHR47786">
    <property type="entry name" value="ALPHA-1,4-GLUCAN:MALTOSE-1-PHOSPHATE MALTOSYLTRANSFERASE"/>
    <property type="match status" value="1"/>
</dbReference>
<sequence length="1144" mass="127991">MPASLAFSPVAFPLSRAARQKYAFETPSFSDFEAARVLSAQINATRDLENQPERAVKSGRLAAAALLDEIFAHVIAQYVEKVERDALQSAPAFLDSNLGEIETGAFFDAVQLHFLPPAPWNNRPEIVEHLLRLHLANQNPALQTFSEIFDNQPLFSAGYVSALQALSLYFQTLPAFGPKNQSLLDFLWEPILRHPDSVEDQLKWILVEWEDLVEPFFARLLTHLDLIREEEKPTFFGPGPARVLNYKSGAGAVGMEEYEAFTPDKDWMPGVVLIAKQTYVWLDQLSKKYSHTVQRLDQVPDEELDELAARGITGLWLIGLCQRSTASQKIKRITGNPDALASAYSLYSYEIAREIGGPEALENLKSRAMARGIRMASDMVPNHMAIDSQWMIERPDYFLSLPSQPFPNASFNGPDLCDDERVGIFLEDGYYSKTEASVVFKRVDYHSGETRFVYHGNDGTAIPWNDTAQLDYLKPDVREAVMQTILDVARQFPIIRFDAAMTLAKRHIHRLWFPAPGSGGDIPSRAGRGVSAEEFDALMPQEFWREVVERVGREVPETLLLAEAFWMMEGFFVRTLGMHRVYNSAFMNMLRDEKNAEYRQTLKNTLEFDPAILGRFVNFMNNPDEETAREQFGKGDKYFGVCTLLATLPGLPMIGHGQIEGYGEKYGMEYPRAYWNETPDAGFIKHHQTAIFPLLHKRHLFAGSENFTLYDFWNGDGFVDEDVYAYSNRAGQERALVVFNNRSSNASGWIKGSASVARKNLDGSKTLVQRELGEALGAQNDAIKWMIFCENTSGLEFLRASHELYQKGLFVELGAYGHQVFLGWREVSDESGLYARLAAMLQGRGVPNVERALKEMLLAPIHAPFRALCNAKLWAQLLDEDGAPSEVASTETKTEIAPVNTAAAIETAEVETAEVKIPQTQVALAPLDELEARFSTFVAAANRFVGGEADEAEIVRATREKIEIALESDLAVSFESQEKALLLAYSLVSEIGALSGTTGSAIESRAKRTQSARLVDEWLLDEMLSETLAAFIADSTRAVATLQIWLRQIPETAAVKAKVVTPFAFLTQLLADDDARQILGINTFERVIYFHGEGWEALKAQLQLGAAFEDAELPLEQLDEAAQTSEFRVVKWMENARPTAPQTQ</sequence>
<organism evidence="2 3">
    <name type="scientific">Abditibacterium utsteinense</name>
    <dbReference type="NCBI Taxonomy" id="1960156"/>
    <lineage>
        <taxon>Bacteria</taxon>
        <taxon>Pseudomonadati</taxon>
        <taxon>Abditibacteriota</taxon>
        <taxon>Abditibacteriia</taxon>
        <taxon>Abditibacteriales</taxon>
        <taxon>Abditibacteriaceae</taxon>
        <taxon>Abditibacterium</taxon>
    </lineage>
</organism>
<dbReference type="Gene3D" id="3.20.20.80">
    <property type="entry name" value="Glycosidases"/>
    <property type="match status" value="1"/>
</dbReference>